<dbReference type="InterPro" id="IPR009797">
    <property type="entry name" value="DUF1367"/>
</dbReference>
<organism evidence="1 2">
    <name type="scientific">Sphingopyxis fribergensis</name>
    <dbReference type="NCBI Taxonomy" id="1515612"/>
    <lineage>
        <taxon>Bacteria</taxon>
        <taxon>Pseudomonadati</taxon>
        <taxon>Pseudomonadota</taxon>
        <taxon>Alphaproteobacteria</taxon>
        <taxon>Sphingomonadales</taxon>
        <taxon>Sphingomonadaceae</taxon>
        <taxon>Sphingopyxis</taxon>
    </lineage>
</organism>
<proteinExistence type="predicted"/>
<dbReference type="HOGENOM" id="CLU_1874102_0_0_5"/>
<dbReference type="KEGG" id="sphk:SKP52_02390"/>
<dbReference type="STRING" id="1515612.SKP52_02390"/>
<reference evidence="1 2" key="1">
    <citation type="journal article" date="2015" name="Int. J. Syst. Evol. Microbiol.">
        <title>Description of Sphingopyxis fribergensis sp. nov. - a soil bacterium with the ability to degrade styrene and phenylacetic acid.</title>
        <authorList>
            <person name="Oelschlagel M."/>
            <person name="Ruckert C."/>
            <person name="Kalinowski J."/>
            <person name="Schmidt G."/>
            <person name="Schlomann M."/>
            <person name="Tischler D."/>
        </authorList>
    </citation>
    <scope>NUCLEOTIDE SEQUENCE [LARGE SCALE GENOMIC DNA]</scope>
    <source>
        <strain evidence="1 2">Kp5.2</strain>
    </source>
</reference>
<name>A0A0A7PDV2_9SPHN</name>
<dbReference type="Pfam" id="PF07105">
    <property type="entry name" value="DUF1367"/>
    <property type="match status" value="1"/>
</dbReference>
<sequence>MKGHALFRRVGLALAPVTKDARELLAAVKDGATLIVEVWSPRNMSQHRKFFAILNNVVEATGRWTSTEHLRRDILISLHRYDEHINEFTGEIVKVPHSMAVASMPREDFEQLYRETIRLLTEALGADPEMLLQEPA</sequence>
<dbReference type="Proteomes" id="UP000030907">
    <property type="component" value="Chromosome"/>
</dbReference>
<gene>
    <name evidence="1" type="ORF">SKP52_02390</name>
</gene>
<dbReference type="RefSeq" id="WP_039571306.1">
    <property type="nucleotide sequence ID" value="NZ_CP009122.1"/>
</dbReference>
<accession>A0A0A7PDV2</accession>
<evidence type="ECO:0000313" key="2">
    <source>
        <dbReference type="Proteomes" id="UP000030907"/>
    </source>
</evidence>
<evidence type="ECO:0000313" key="1">
    <source>
        <dbReference type="EMBL" id="AJA07413.1"/>
    </source>
</evidence>
<protein>
    <submittedName>
        <fullName evidence="1">Uncharacterized protein</fullName>
    </submittedName>
</protein>
<dbReference type="EMBL" id="CP009122">
    <property type="protein sequence ID" value="AJA07413.1"/>
    <property type="molecule type" value="Genomic_DNA"/>
</dbReference>
<dbReference type="OrthoDB" id="7563948at2"/>
<dbReference type="AlphaFoldDB" id="A0A0A7PDV2"/>
<keyword evidence="2" id="KW-1185">Reference proteome</keyword>